<dbReference type="GO" id="GO:0005524">
    <property type="term" value="F:ATP binding"/>
    <property type="evidence" value="ECO:0007669"/>
    <property type="project" value="UniProtKB-KW"/>
</dbReference>
<dbReference type="eggNOG" id="COG4608">
    <property type="taxonomic scope" value="Bacteria"/>
</dbReference>
<dbReference type="GO" id="GO:0015833">
    <property type="term" value="P:peptide transport"/>
    <property type="evidence" value="ECO:0007669"/>
    <property type="project" value="InterPro"/>
</dbReference>
<keyword evidence="10" id="KW-1185">Reference proteome</keyword>
<keyword evidence="4" id="KW-1003">Cell membrane</keyword>
<feature type="domain" description="ABC transporter" evidence="8">
    <location>
        <begin position="300"/>
        <end position="537"/>
    </location>
</feature>
<evidence type="ECO:0000256" key="1">
    <source>
        <dbReference type="ARBA" id="ARBA00004417"/>
    </source>
</evidence>
<dbReference type="InterPro" id="IPR017871">
    <property type="entry name" value="ABC_transporter-like_CS"/>
</dbReference>
<dbReference type="InterPro" id="IPR050388">
    <property type="entry name" value="ABC_Ni/Peptide_Import"/>
</dbReference>
<dbReference type="RefSeq" id="WP_047772137.1">
    <property type="nucleotide sequence ID" value="NZ_KN848371.1"/>
</dbReference>
<evidence type="ECO:0000313" key="9">
    <source>
        <dbReference type="EMBL" id="KIQ71230.1"/>
    </source>
</evidence>
<organism evidence="9 10">
    <name type="scientific">Wenxinia marina DSM 24838</name>
    <dbReference type="NCBI Taxonomy" id="1123501"/>
    <lineage>
        <taxon>Bacteria</taxon>
        <taxon>Pseudomonadati</taxon>
        <taxon>Pseudomonadota</taxon>
        <taxon>Alphaproteobacteria</taxon>
        <taxon>Rhodobacterales</taxon>
        <taxon>Roseobacteraceae</taxon>
        <taxon>Wenxinia</taxon>
    </lineage>
</organism>
<dbReference type="SUPFAM" id="SSF52540">
    <property type="entry name" value="P-loop containing nucleoside triphosphate hydrolases"/>
    <property type="match status" value="2"/>
</dbReference>
<dbReference type="Pfam" id="PF08352">
    <property type="entry name" value="oligo_HPY"/>
    <property type="match status" value="2"/>
</dbReference>
<dbReference type="InterPro" id="IPR003593">
    <property type="entry name" value="AAA+_ATPase"/>
</dbReference>
<feature type="domain" description="ABC transporter" evidence="8">
    <location>
        <begin position="12"/>
        <end position="257"/>
    </location>
</feature>
<dbReference type="PATRIC" id="fig|1123501.6.peg.675"/>
<dbReference type="NCBIfam" id="NF008453">
    <property type="entry name" value="PRK11308.1"/>
    <property type="match status" value="2"/>
</dbReference>
<evidence type="ECO:0000259" key="8">
    <source>
        <dbReference type="PROSITE" id="PS50893"/>
    </source>
</evidence>
<comment type="similarity">
    <text evidence="2">Belongs to the ABC transporter superfamily.</text>
</comment>
<dbReference type="InterPro" id="IPR027417">
    <property type="entry name" value="P-loop_NTPase"/>
</dbReference>
<evidence type="ECO:0000256" key="6">
    <source>
        <dbReference type="ARBA" id="ARBA00022840"/>
    </source>
</evidence>
<name>A0A0D0NSS8_9RHOB</name>
<evidence type="ECO:0000313" key="10">
    <source>
        <dbReference type="Proteomes" id="UP000035100"/>
    </source>
</evidence>
<dbReference type="Pfam" id="PF00005">
    <property type="entry name" value="ABC_tran"/>
    <property type="match status" value="2"/>
</dbReference>
<dbReference type="GO" id="GO:0005886">
    <property type="term" value="C:plasma membrane"/>
    <property type="evidence" value="ECO:0007669"/>
    <property type="project" value="UniProtKB-SubCell"/>
</dbReference>
<dbReference type="AlphaFoldDB" id="A0A0D0NSS8"/>
<dbReference type="OrthoDB" id="9802264at2"/>
<dbReference type="EMBL" id="AONG01000003">
    <property type="protein sequence ID" value="KIQ71230.1"/>
    <property type="molecule type" value="Genomic_DNA"/>
</dbReference>
<sequence length="548" mass="58975">MTLRPDAHPPMVEVDGLSIAFGGFQVVHEISFSIERGSSLAIVGESGSGKTVTARAISGLLGRKGGRITAGRVVVDGRDVANLNRTAWRQIWGRRMALVPQASLASLDPVLRIGTQMTETIRTVDPATDPATRAVELLDQVRLRNPARVMRAFPHELSGGMRQRVMIALALAGRPELIVADEPTTALDMTVQKAILRLLSDLRVETGLTLLMIAHDLAVVSEVADEVAVMREGRLVEVGPACRILSAPTHPYTRALLAAQPHEADRGRPLAVLDRTTGDLHRPTLPPAPPLRKDVPVLMAEAASIVYPGASAPALQPVDLAISRGSSLGIVGESGSGKSTLGKLLVGATLPTSGRVSVLGAEWSTIGRRDPRRRKVQMIFQDPYGSLTPWRTPRKIVAEVLRCWTPMRWSDALERAGQLLTEVGLPDACKDQMPATLSGGQCQRVGIARALAADPEILVADEPTSSLDISTQAQILNLMLRLRQERGLALVLISHDLQIVRHMTDTALVIQNGIVVERGACADILTSPQHRYTRELIASTPRMPTVAA</sequence>
<protein>
    <submittedName>
        <fullName evidence="9">ATPase component of various ABC-type transport system</fullName>
    </submittedName>
</protein>
<dbReference type="SMART" id="SM00382">
    <property type="entry name" value="AAA"/>
    <property type="match status" value="2"/>
</dbReference>
<accession>A0A0D0NSS8</accession>
<evidence type="ECO:0000256" key="2">
    <source>
        <dbReference type="ARBA" id="ARBA00005417"/>
    </source>
</evidence>
<evidence type="ECO:0000256" key="3">
    <source>
        <dbReference type="ARBA" id="ARBA00022448"/>
    </source>
</evidence>
<dbReference type="PROSITE" id="PS00211">
    <property type="entry name" value="ABC_TRANSPORTER_1"/>
    <property type="match status" value="2"/>
</dbReference>
<evidence type="ECO:0000256" key="7">
    <source>
        <dbReference type="ARBA" id="ARBA00023136"/>
    </source>
</evidence>
<comment type="caution">
    <text evidence="9">The sequence shown here is derived from an EMBL/GenBank/DDBJ whole genome shotgun (WGS) entry which is preliminary data.</text>
</comment>
<keyword evidence="5" id="KW-0547">Nucleotide-binding</keyword>
<dbReference type="Proteomes" id="UP000035100">
    <property type="component" value="Unassembled WGS sequence"/>
</dbReference>
<dbReference type="STRING" id="1123501.Wenmar_00609"/>
<reference evidence="9 10" key="1">
    <citation type="submission" date="2013-01" db="EMBL/GenBank/DDBJ databases">
        <authorList>
            <person name="Fiebig A."/>
            <person name="Goeker M."/>
            <person name="Klenk H.-P.P."/>
        </authorList>
    </citation>
    <scope>NUCLEOTIDE SEQUENCE [LARGE SCALE GENOMIC DNA]</scope>
    <source>
        <strain evidence="9 10">DSM 24838</strain>
    </source>
</reference>
<dbReference type="CDD" id="cd03257">
    <property type="entry name" value="ABC_NikE_OppD_transporters"/>
    <property type="match status" value="2"/>
</dbReference>
<dbReference type="PANTHER" id="PTHR43297">
    <property type="entry name" value="OLIGOPEPTIDE TRANSPORT ATP-BINDING PROTEIN APPD"/>
    <property type="match status" value="1"/>
</dbReference>
<evidence type="ECO:0000256" key="4">
    <source>
        <dbReference type="ARBA" id="ARBA00022475"/>
    </source>
</evidence>
<keyword evidence="3" id="KW-0813">Transport</keyword>
<dbReference type="PANTHER" id="PTHR43297:SF2">
    <property type="entry name" value="DIPEPTIDE TRANSPORT ATP-BINDING PROTEIN DPPD"/>
    <property type="match status" value="1"/>
</dbReference>
<dbReference type="InterPro" id="IPR013563">
    <property type="entry name" value="Oligopep_ABC_C"/>
</dbReference>
<dbReference type="Gene3D" id="3.40.50.300">
    <property type="entry name" value="P-loop containing nucleotide triphosphate hydrolases"/>
    <property type="match status" value="2"/>
</dbReference>
<dbReference type="PROSITE" id="PS50893">
    <property type="entry name" value="ABC_TRANSPORTER_2"/>
    <property type="match status" value="2"/>
</dbReference>
<keyword evidence="6" id="KW-0067">ATP-binding</keyword>
<keyword evidence="7" id="KW-0472">Membrane</keyword>
<gene>
    <name evidence="9" type="ORF">Wenmar_00609</name>
</gene>
<evidence type="ECO:0000256" key="5">
    <source>
        <dbReference type="ARBA" id="ARBA00022741"/>
    </source>
</evidence>
<dbReference type="InterPro" id="IPR003439">
    <property type="entry name" value="ABC_transporter-like_ATP-bd"/>
</dbReference>
<dbReference type="GO" id="GO:0016887">
    <property type="term" value="F:ATP hydrolysis activity"/>
    <property type="evidence" value="ECO:0007669"/>
    <property type="project" value="InterPro"/>
</dbReference>
<comment type="subcellular location">
    <subcellularLocation>
        <location evidence="1">Cell inner membrane</location>
        <topology evidence="1">Peripheral membrane protein</topology>
    </subcellularLocation>
</comment>
<proteinExistence type="inferred from homology"/>